<dbReference type="Proteomes" id="UP000503540">
    <property type="component" value="Chromosome"/>
</dbReference>
<dbReference type="PANTHER" id="PTHR43851:SF3">
    <property type="entry name" value="COENZYME Q8"/>
    <property type="match status" value="1"/>
</dbReference>
<reference evidence="7 8" key="1">
    <citation type="journal article" date="2019" name="ACS Chem. Biol.">
        <title>Identification and Mobilization of a Cryptic Antibiotic Biosynthesis Gene Locus from a Human-Pathogenic Nocardia Isolate.</title>
        <authorList>
            <person name="Herisse M."/>
            <person name="Ishida K."/>
            <person name="Porter J.L."/>
            <person name="Howden B."/>
            <person name="Hertweck C."/>
            <person name="Stinear T.P."/>
            <person name="Pidot S.J."/>
        </authorList>
    </citation>
    <scope>NUCLEOTIDE SEQUENCE [LARGE SCALE GENOMIC DNA]</scope>
    <source>
        <strain evidence="7 8">AUSMDU00012717</strain>
    </source>
</reference>
<keyword evidence="2" id="KW-0808">Transferase</keyword>
<evidence type="ECO:0000259" key="6">
    <source>
        <dbReference type="Pfam" id="PF03109"/>
    </source>
</evidence>
<feature type="region of interest" description="Disordered" evidence="5">
    <location>
        <begin position="446"/>
        <end position="473"/>
    </location>
</feature>
<dbReference type="RefSeq" id="WP_167477239.1">
    <property type="nucleotide sequence ID" value="NZ_CP046172.1"/>
</dbReference>
<evidence type="ECO:0000313" key="8">
    <source>
        <dbReference type="Proteomes" id="UP000503540"/>
    </source>
</evidence>
<feature type="domain" description="ABC1 atypical kinase-like" evidence="6">
    <location>
        <begin position="94"/>
        <end position="333"/>
    </location>
</feature>
<dbReference type="GO" id="GO:0005524">
    <property type="term" value="F:ATP binding"/>
    <property type="evidence" value="ECO:0007669"/>
    <property type="project" value="UniProtKB-KW"/>
</dbReference>
<comment type="similarity">
    <text evidence="1">Belongs to the protein kinase superfamily. ADCK protein kinase family.</text>
</comment>
<dbReference type="SUPFAM" id="SSF56112">
    <property type="entry name" value="Protein kinase-like (PK-like)"/>
    <property type="match status" value="1"/>
</dbReference>
<dbReference type="AlphaFoldDB" id="A0A6G9YPQ8"/>
<keyword evidence="4" id="KW-0067">ATP-binding</keyword>
<dbReference type="InterPro" id="IPR011009">
    <property type="entry name" value="Kinase-like_dom_sf"/>
</dbReference>
<evidence type="ECO:0000256" key="2">
    <source>
        <dbReference type="ARBA" id="ARBA00022679"/>
    </source>
</evidence>
<protein>
    <submittedName>
        <fullName evidence="7">AarF/ABC1/UbiB kinase family protein</fullName>
    </submittedName>
</protein>
<dbReference type="EMBL" id="CP046172">
    <property type="protein sequence ID" value="QIS14903.1"/>
    <property type="molecule type" value="Genomic_DNA"/>
</dbReference>
<sequence>MARTRAGRAAKLGGLAGTQTVRLAAGKAADLVRSPERADEAERLRNALLAERLVAVLGTMRGAAMKLGQMLSLVDPGFVPPEYRDLFQSTLATLQDNAPRVPWTEMRDHLESELGGELATAFAEFEREPIAAASIGQVYRARLLDGRPVAVKVQYPGIEQAVLADLKNLRTLLSVYRFVHPALDTAALADEFEARIREELDYRIEARNTRLMHEAYRDHPFIRIPELICALSGQRVLVTEWLAGKPLRAAYDSPLDERNRLAEILFRFYCGAPYSMHFYSGDPHPGNAVLCDDGSIGFLDFGLCKTVRADIAAAELTGLRAGIDGDVARIVELMQTRGFATAAQVSDKQAYEVFLRLFGWYLRDGPTEFGPDIATDLVALLGPAPDVSLRPFNLPAEHALRGRAELQLLAILGQLRPHTNLHIVAREWIFDDEPRTELGRAHRDWVGHRTGSAPSMPPTSVSFQPESRSTVTW</sequence>
<dbReference type="Pfam" id="PF03109">
    <property type="entry name" value="ABC1"/>
    <property type="match status" value="1"/>
</dbReference>
<dbReference type="GO" id="GO:0016301">
    <property type="term" value="F:kinase activity"/>
    <property type="evidence" value="ECO:0007669"/>
    <property type="project" value="UniProtKB-KW"/>
</dbReference>
<proteinExistence type="inferred from homology"/>
<dbReference type="KEGG" id="nah:F5544_35360"/>
<evidence type="ECO:0000256" key="1">
    <source>
        <dbReference type="ARBA" id="ARBA00009670"/>
    </source>
</evidence>
<organism evidence="7 8">
    <name type="scientific">Nocardia arthritidis</name>
    <dbReference type="NCBI Taxonomy" id="228602"/>
    <lineage>
        <taxon>Bacteria</taxon>
        <taxon>Bacillati</taxon>
        <taxon>Actinomycetota</taxon>
        <taxon>Actinomycetes</taxon>
        <taxon>Mycobacteriales</taxon>
        <taxon>Nocardiaceae</taxon>
        <taxon>Nocardia</taxon>
    </lineage>
</organism>
<feature type="compositionally biased region" description="Polar residues" evidence="5">
    <location>
        <begin position="458"/>
        <end position="473"/>
    </location>
</feature>
<evidence type="ECO:0000256" key="3">
    <source>
        <dbReference type="ARBA" id="ARBA00022741"/>
    </source>
</evidence>
<dbReference type="InterPro" id="IPR051409">
    <property type="entry name" value="Atypical_kinase_ADCK"/>
</dbReference>
<evidence type="ECO:0000256" key="4">
    <source>
        <dbReference type="ARBA" id="ARBA00022840"/>
    </source>
</evidence>
<dbReference type="CDD" id="cd13970">
    <property type="entry name" value="ABC1_ADCK3"/>
    <property type="match status" value="1"/>
</dbReference>
<accession>A0A6G9YPQ8</accession>
<keyword evidence="3" id="KW-0547">Nucleotide-binding</keyword>
<evidence type="ECO:0000256" key="5">
    <source>
        <dbReference type="SAM" id="MobiDB-lite"/>
    </source>
</evidence>
<evidence type="ECO:0000313" key="7">
    <source>
        <dbReference type="EMBL" id="QIS14903.1"/>
    </source>
</evidence>
<dbReference type="PANTHER" id="PTHR43851">
    <property type="match status" value="1"/>
</dbReference>
<name>A0A6G9YPQ8_9NOCA</name>
<keyword evidence="8" id="KW-1185">Reference proteome</keyword>
<dbReference type="InterPro" id="IPR034646">
    <property type="entry name" value="ADCK3_dom"/>
</dbReference>
<dbReference type="InterPro" id="IPR004147">
    <property type="entry name" value="ABC1_dom"/>
</dbReference>
<keyword evidence="7" id="KW-0418">Kinase</keyword>
<gene>
    <name evidence="7" type="ORF">F5544_35360</name>
</gene>